<dbReference type="PANTHER" id="PTHR30146:SF153">
    <property type="entry name" value="LACTOSE OPERON REPRESSOR"/>
    <property type="match status" value="1"/>
</dbReference>
<dbReference type="InterPro" id="IPR010982">
    <property type="entry name" value="Lambda_DNA-bd_dom_sf"/>
</dbReference>
<keyword evidence="3" id="KW-0804">Transcription</keyword>
<protein>
    <submittedName>
        <fullName evidence="5">LacI family DNA-binding transcriptional regulator</fullName>
    </submittedName>
</protein>
<dbReference type="CDD" id="cd01392">
    <property type="entry name" value="HTH_LacI"/>
    <property type="match status" value="1"/>
</dbReference>
<dbReference type="SUPFAM" id="SSF53822">
    <property type="entry name" value="Periplasmic binding protein-like I"/>
    <property type="match status" value="1"/>
</dbReference>
<dbReference type="SMART" id="SM00354">
    <property type="entry name" value="HTH_LACI"/>
    <property type="match status" value="1"/>
</dbReference>
<keyword evidence="1" id="KW-0805">Transcription regulation</keyword>
<name>A0ABY4ZZU2_9CAUL</name>
<evidence type="ECO:0000256" key="1">
    <source>
        <dbReference type="ARBA" id="ARBA00023015"/>
    </source>
</evidence>
<dbReference type="SUPFAM" id="SSF47413">
    <property type="entry name" value="lambda repressor-like DNA-binding domains"/>
    <property type="match status" value="1"/>
</dbReference>
<dbReference type="PANTHER" id="PTHR30146">
    <property type="entry name" value="LACI-RELATED TRANSCRIPTIONAL REPRESSOR"/>
    <property type="match status" value="1"/>
</dbReference>
<sequence length="345" mass="37725">MTRNDQKRVTIVDIAREAGVSIKTVSRVLNREEGASAEVRSRVETVIEKMGYRPNASARSLSSRRSYLIGVIFQRLGGYHYVGEVQTGALRATRRGGYQLVVEQVETPDGVFDAEAVTAILRNTTFDGLVLTPPLCDDPRILEAVEAADLAYVRMAPNADLDRAPYVWMDDEGAAREQTLSLWEMGHRRIAFVAGPEDHRAAIQRRQGYLRAMAERGVAVPDAWIASGDFFGMSGFKAGDALLSLPEPPTAIFAGNDEMAIGVLAAAAKHGVPVPDRLSVVGFDNAPNGASAWPPLTTVHQPIAEMAEAAVDLLIKRFGDARFREQEHSRKLDYRLVVRDSVSPV</sequence>
<evidence type="ECO:0000259" key="4">
    <source>
        <dbReference type="PROSITE" id="PS50932"/>
    </source>
</evidence>
<dbReference type="PROSITE" id="PS50932">
    <property type="entry name" value="HTH_LACI_2"/>
    <property type="match status" value="1"/>
</dbReference>
<evidence type="ECO:0000256" key="3">
    <source>
        <dbReference type="ARBA" id="ARBA00023163"/>
    </source>
</evidence>
<dbReference type="GO" id="GO:0003677">
    <property type="term" value="F:DNA binding"/>
    <property type="evidence" value="ECO:0007669"/>
    <property type="project" value="UniProtKB-KW"/>
</dbReference>
<dbReference type="Gene3D" id="3.40.50.2300">
    <property type="match status" value="2"/>
</dbReference>
<reference evidence="5 6" key="1">
    <citation type="submission" date="2022-04" db="EMBL/GenBank/DDBJ databases">
        <title>Genome sequence of soybean root-associated Caulobacter segnis RL271.</title>
        <authorList>
            <person name="Longley R."/>
            <person name="Bonito G."/>
            <person name="Trigodet F."/>
            <person name="Crosson S."/>
            <person name="Fiebig A."/>
        </authorList>
    </citation>
    <scope>NUCLEOTIDE SEQUENCE [LARGE SCALE GENOMIC DNA]</scope>
    <source>
        <strain evidence="5 6">RL271</strain>
    </source>
</reference>
<dbReference type="Gene3D" id="1.10.260.40">
    <property type="entry name" value="lambda repressor-like DNA-binding domains"/>
    <property type="match status" value="1"/>
</dbReference>
<gene>
    <name evidence="5" type="ORF">MZV50_11215</name>
</gene>
<keyword evidence="2 5" id="KW-0238">DNA-binding</keyword>
<accession>A0ABY4ZZU2</accession>
<dbReference type="Pfam" id="PF13377">
    <property type="entry name" value="Peripla_BP_3"/>
    <property type="match status" value="1"/>
</dbReference>
<organism evidence="5 6">
    <name type="scientific">Caulobacter segnis</name>
    <dbReference type="NCBI Taxonomy" id="88688"/>
    <lineage>
        <taxon>Bacteria</taxon>
        <taxon>Pseudomonadati</taxon>
        <taxon>Pseudomonadota</taxon>
        <taxon>Alphaproteobacteria</taxon>
        <taxon>Caulobacterales</taxon>
        <taxon>Caulobacteraceae</taxon>
        <taxon>Caulobacter</taxon>
    </lineage>
</organism>
<dbReference type="Proteomes" id="UP001057520">
    <property type="component" value="Chromosome"/>
</dbReference>
<dbReference type="InterPro" id="IPR000843">
    <property type="entry name" value="HTH_LacI"/>
</dbReference>
<dbReference type="InterPro" id="IPR028082">
    <property type="entry name" value="Peripla_BP_I"/>
</dbReference>
<dbReference type="InterPro" id="IPR046335">
    <property type="entry name" value="LacI/GalR-like_sensor"/>
</dbReference>
<dbReference type="CDD" id="cd01545">
    <property type="entry name" value="PBP1_SalR"/>
    <property type="match status" value="1"/>
</dbReference>
<dbReference type="Pfam" id="PF00356">
    <property type="entry name" value="LacI"/>
    <property type="match status" value="1"/>
</dbReference>
<proteinExistence type="predicted"/>
<dbReference type="EMBL" id="CP096040">
    <property type="protein sequence ID" value="USQ98066.1"/>
    <property type="molecule type" value="Genomic_DNA"/>
</dbReference>
<keyword evidence="6" id="KW-1185">Reference proteome</keyword>
<evidence type="ECO:0000313" key="5">
    <source>
        <dbReference type="EMBL" id="USQ98066.1"/>
    </source>
</evidence>
<feature type="domain" description="HTH lacI-type" evidence="4">
    <location>
        <begin position="9"/>
        <end position="63"/>
    </location>
</feature>
<evidence type="ECO:0000256" key="2">
    <source>
        <dbReference type="ARBA" id="ARBA00023125"/>
    </source>
</evidence>
<dbReference type="PRINTS" id="PR00036">
    <property type="entry name" value="HTHLACI"/>
</dbReference>
<evidence type="ECO:0000313" key="6">
    <source>
        <dbReference type="Proteomes" id="UP001057520"/>
    </source>
</evidence>
<dbReference type="PROSITE" id="PS00356">
    <property type="entry name" value="HTH_LACI_1"/>
    <property type="match status" value="1"/>
</dbReference>